<proteinExistence type="inferred from homology"/>
<keyword evidence="2" id="KW-0378">Hydrolase</keyword>
<evidence type="ECO:0000313" key="4">
    <source>
        <dbReference type="Proteomes" id="UP001158576"/>
    </source>
</evidence>
<reference evidence="3 4" key="1">
    <citation type="submission" date="2021-04" db="EMBL/GenBank/DDBJ databases">
        <authorList>
            <person name="Bliznina A."/>
        </authorList>
    </citation>
    <scope>NUCLEOTIDE SEQUENCE [LARGE SCALE GENOMIC DNA]</scope>
</reference>
<comment type="catalytic activity">
    <reaction evidence="2">
        <text>glutathione + H2O = L-cysteinylglycine + L-glutamate</text>
        <dbReference type="Rhea" id="RHEA:28807"/>
        <dbReference type="ChEBI" id="CHEBI:15377"/>
        <dbReference type="ChEBI" id="CHEBI:29985"/>
        <dbReference type="ChEBI" id="CHEBI:57925"/>
        <dbReference type="ChEBI" id="CHEBI:61694"/>
        <dbReference type="EC" id="3.4.19.13"/>
    </reaction>
</comment>
<comment type="similarity">
    <text evidence="1">Belongs to the gamma-glutamyltransferase family.</text>
</comment>
<dbReference type="InterPro" id="IPR043137">
    <property type="entry name" value="GGT_ssub_C"/>
</dbReference>
<sequence>MSKQKSASLPETPAGRFLREYKKTQNNSQELISDLKLAIENEQQELQSFLICGSETDLQQVLKTVRVQGYKGLQRLQLIQIDMSSKSSKALQDYFDTRLYPLQHLEIINYFIVRPKKDPIFEFPPDRPCQSDPNTGCFKEQAAATDDSRCSKIANDILNKGGSAVDSAIAAIACEGVVNSYHSGIGGASFMTVYDEKTGKAEFFNCRERAPLAAWEDMFKNKSNEAMHGPLAIAIPGEVKCMKEAHARYGSLPWADLFQPSVDLARNGWELWNYTYYAMEDKADFLQGDFIEWAGKNWSGNWEPYLDSQGKIKKVGDQIIDEELAKTLEMIQDEPDSFYNGTLADLIIEDLTELGAIITKEDLVNYKALIASPLESTFGDLQFFFPRAPSSGPILQLMMNIIEGYNLTPNERLDHLANHRIIESMKHGYAIRTGLGDPEFYPYDQADLEKKISDPDFIAAIRENITYQTHEIDYYNPIFQGKDDHGTLSVSTLDKTGQAVAVTTTVNLYFGSKLRGRRTGITFNDGMDDFSTTGFNNDFGVPPSPMNFVKGGKRCVSSMAPTIAVDKNTGKAKIVLGAAGGTKITTGIYQVLLNKLWFGYSGSDSVRRHRFHHQLDPNEINWSDAVDGIDGPGWEEMIKSLERDHGHKLREKGRMWASPVVQAIFRNSDEIIEAVSDWRHAGVPDGS</sequence>
<gene>
    <name evidence="3" type="ORF">OKIOD_LOCUS13690</name>
</gene>
<dbReference type="InterPro" id="IPR029055">
    <property type="entry name" value="Ntn_hydrolases_N"/>
</dbReference>
<keyword evidence="2" id="KW-0012">Acyltransferase</keyword>
<dbReference type="PANTHER" id="PTHR11686">
    <property type="entry name" value="GAMMA GLUTAMYL TRANSPEPTIDASE"/>
    <property type="match status" value="1"/>
</dbReference>
<comment type="function">
    <text evidence="2">Cleaves the gamma-glutamyl peptide bond of glutathione and glutathione conjugates.</text>
</comment>
<accession>A0ABN7SYF8</accession>
<dbReference type="Pfam" id="PF01019">
    <property type="entry name" value="G_glu_transpept"/>
    <property type="match status" value="1"/>
</dbReference>
<dbReference type="InterPro" id="IPR043138">
    <property type="entry name" value="GGT_lsub"/>
</dbReference>
<comment type="catalytic activity">
    <reaction evidence="2">
        <text>an S-substituted glutathione + H2O = an S-substituted L-cysteinylglycine + L-glutamate</text>
        <dbReference type="Rhea" id="RHEA:59468"/>
        <dbReference type="ChEBI" id="CHEBI:15377"/>
        <dbReference type="ChEBI" id="CHEBI:29985"/>
        <dbReference type="ChEBI" id="CHEBI:90779"/>
        <dbReference type="ChEBI" id="CHEBI:143103"/>
        <dbReference type="EC" id="3.4.19.13"/>
    </reaction>
</comment>
<comment type="pathway">
    <text evidence="2">Sulfur metabolism; glutathione metabolism.</text>
</comment>
<evidence type="ECO:0000256" key="1">
    <source>
        <dbReference type="ARBA" id="ARBA00009381"/>
    </source>
</evidence>
<dbReference type="Gene3D" id="1.10.246.130">
    <property type="match status" value="1"/>
</dbReference>
<evidence type="ECO:0000256" key="2">
    <source>
        <dbReference type="RuleBase" id="RU368068"/>
    </source>
</evidence>
<dbReference type="EC" id="3.4.19.13" evidence="2"/>
<comment type="catalytic activity">
    <reaction evidence="2">
        <text>an N-terminal (5-L-glutamyl)-[peptide] + an alpha-amino acid = 5-L-glutamyl amino acid + an N-terminal L-alpha-aminoacyl-[peptide]</text>
        <dbReference type="Rhea" id="RHEA:23904"/>
        <dbReference type="Rhea" id="RHEA-COMP:9780"/>
        <dbReference type="Rhea" id="RHEA-COMP:9795"/>
        <dbReference type="ChEBI" id="CHEBI:77644"/>
        <dbReference type="ChEBI" id="CHEBI:78597"/>
        <dbReference type="ChEBI" id="CHEBI:78599"/>
        <dbReference type="ChEBI" id="CHEBI:78608"/>
        <dbReference type="EC" id="2.3.2.2"/>
    </reaction>
</comment>
<name>A0ABN7SYF8_OIKDI</name>
<evidence type="ECO:0000313" key="3">
    <source>
        <dbReference type="EMBL" id="CAG5110534.1"/>
    </source>
</evidence>
<comment type="subcellular location">
    <subcellularLocation>
        <location evidence="2">Membrane</location>
        <topology evidence="2">Single-pass type II membrane protein</topology>
    </subcellularLocation>
</comment>
<protein>
    <recommendedName>
        <fullName evidence="2">Glutathione hydrolase</fullName>
        <ecNumber evidence="2">2.3.2.2</ecNumber>
        <ecNumber evidence="2">3.4.19.13</ecNumber>
    </recommendedName>
    <alternativeName>
        <fullName evidence="2">Gamma-glutamyltransferase</fullName>
    </alternativeName>
    <alternativeName>
        <fullName evidence="2">Gamma-glutamyltranspeptidase</fullName>
    </alternativeName>
</protein>
<dbReference type="EC" id="2.3.2.2" evidence="2"/>
<organism evidence="3 4">
    <name type="scientific">Oikopleura dioica</name>
    <name type="common">Tunicate</name>
    <dbReference type="NCBI Taxonomy" id="34765"/>
    <lineage>
        <taxon>Eukaryota</taxon>
        <taxon>Metazoa</taxon>
        <taxon>Chordata</taxon>
        <taxon>Tunicata</taxon>
        <taxon>Appendicularia</taxon>
        <taxon>Copelata</taxon>
        <taxon>Oikopleuridae</taxon>
        <taxon>Oikopleura</taxon>
    </lineage>
</organism>
<dbReference type="Gene3D" id="3.60.20.40">
    <property type="match status" value="1"/>
</dbReference>
<dbReference type="InterPro" id="IPR000101">
    <property type="entry name" value="GGT_peptidase"/>
</dbReference>
<keyword evidence="4" id="KW-1185">Reference proteome</keyword>
<dbReference type="PRINTS" id="PR01210">
    <property type="entry name" value="GGTRANSPTASE"/>
</dbReference>
<dbReference type="SUPFAM" id="SSF56235">
    <property type="entry name" value="N-terminal nucleophile aminohydrolases (Ntn hydrolases)"/>
    <property type="match status" value="1"/>
</dbReference>
<dbReference type="EMBL" id="OU015567">
    <property type="protein sequence ID" value="CAG5110534.1"/>
    <property type="molecule type" value="Genomic_DNA"/>
</dbReference>
<dbReference type="Proteomes" id="UP001158576">
    <property type="component" value="Chromosome 2"/>
</dbReference>
<keyword evidence="2" id="KW-0808">Transferase</keyword>
<dbReference type="PANTHER" id="PTHR11686:SF9">
    <property type="entry name" value="RE13973P"/>
    <property type="match status" value="1"/>
</dbReference>